<dbReference type="Proteomes" id="UP000704738">
    <property type="component" value="Unassembled WGS sequence"/>
</dbReference>
<dbReference type="EMBL" id="QJRE01000114">
    <property type="protein sequence ID" value="NWL48382.1"/>
    <property type="molecule type" value="Genomic_DNA"/>
</dbReference>
<evidence type="ECO:0000313" key="1">
    <source>
        <dbReference type="EMBL" id="NWL48382.1"/>
    </source>
</evidence>
<sequence length="120" mass="13906">MWRELIKHHQQAKPLDVDQAWRDSTTATDDDVAMSIGLLLHVRSPINQLEVHAGQANGRERLTKHCNCFVFETLGWDWRKLDSQLRPVNRDDGEPLLQGRWVLRPVMSGGIFWVHEIVSK</sequence>
<organism evidence="1 2">
    <name type="scientific">Pseudomonas hunanensis</name>
    <dbReference type="NCBI Taxonomy" id="1247546"/>
    <lineage>
        <taxon>Bacteria</taxon>
        <taxon>Pseudomonadati</taxon>
        <taxon>Pseudomonadota</taxon>
        <taxon>Gammaproteobacteria</taxon>
        <taxon>Pseudomonadales</taxon>
        <taxon>Pseudomonadaceae</taxon>
        <taxon>Pseudomonas</taxon>
    </lineage>
</organism>
<reference evidence="1 2" key="1">
    <citation type="submission" date="2018-06" db="EMBL/GenBank/DDBJ databases">
        <title>Bacteria isolated from soil of Wuhan.</title>
        <authorList>
            <person name="Xiang W."/>
            <person name="Huang C."/>
        </authorList>
    </citation>
    <scope>NUCLEOTIDE SEQUENCE [LARGE SCALE GENOMIC DNA]</scope>
    <source>
        <strain evidence="2">xwS4</strain>
    </source>
</reference>
<comment type="caution">
    <text evidence="1">The sequence shown here is derived from an EMBL/GenBank/DDBJ whole genome shotgun (WGS) entry which is preliminary data.</text>
</comment>
<name>A0ABD6NBA5_9PSED</name>
<dbReference type="AlphaFoldDB" id="A0ABD6NBA5"/>
<evidence type="ECO:0000313" key="2">
    <source>
        <dbReference type="Proteomes" id="UP000704738"/>
    </source>
</evidence>
<protein>
    <submittedName>
        <fullName evidence="1">Uncharacterized protein</fullName>
    </submittedName>
</protein>
<gene>
    <name evidence="1" type="ORF">DM819_21570</name>
</gene>
<proteinExistence type="predicted"/>
<accession>A0ABD6NBA5</accession>